<dbReference type="GO" id="GO:0003746">
    <property type="term" value="F:translation elongation factor activity"/>
    <property type="evidence" value="ECO:0007669"/>
    <property type="project" value="UniProtKB-KW"/>
</dbReference>
<dbReference type="Gene3D" id="3.40.50.300">
    <property type="entry name" value="P-loop containing nucleotide triphosphate hydrolases"/>
    <property type="match status" value="1"/>
</dbReference>
<dbReference type="Proteomes" id="UP001238805">
    <property type="component" value="Chromosome"/>
</dbReference>
<evidence type="ECO:0000313" key="8">
    <source>
        <dbReference type="Proteomes" id="UP001238805"/>
    </source>
</evidence>
<evidence type="ECO:0000259" key="6">
    <source>
        <dbReference type="PROSITE" id="PS51722"/>
    </source>
</evidence>
<evidence type="ECO:0000256" key="1">
    <source>
        <dbReference type="ARBA" id="ARBA00004496"/>
    </source>
</evidence>
<dbReference type="Pfam" id="PF25461">
    <property type="entry name" value="Beta-barrel_SelB"/>
    <property type="match status" value="1"/>
</dbReference>
<dbReference type="InterPro" id="IPR050543">
    <property type="entry name" value="eIF2G"/>
</dbReference>
<dbReference type="InterPro" id="IPR036390">
    <property type="entry name" value="WH_DNA-bd_sf"/>
</dbReference>
<evidence type="ECO:0000313" key="7">
    <source>
        <dbReference type="EMBL" id="WIM69381.1"/>
    </source>
</evidence>
<dbReference type="RefSeq" id="WP_284873975.1">
    <property type="nucleotide sequence ID" value="NZ_CP126970.1"/>
</dbReference>
<dbReference type="InterPro" id="IPR057335">
    <property type="entry name" value="Beta-barrel_SelB"/>
</dbReference>
<dbReference type="InterPro" id="IPR027417">
    <property type="entry name" value="P-loop_NTPase"/>
</dbReference>
<sequence length="595" mass="63722">MYVVATAGHVDHGKSTLVTALTGMEPDRWEEEKRRGLTIDLGFVWTTLPSGRDVAFVDVPGHERFMGNMLAGVGPSPVVCFIVAADEGWQAQSTDHRDAVQALGIDRGVIVLTRADRADESHRAEVAARVRHEFAGTPLANAPVVTVSARTGEGLDELRRVLDEVLADAGTPDDSARVRLWIDRSFTVRGSGTVVTGTLAAGSLAVDDRLLLHGASGPREVTVRGLHSQNAPHRAIGPVNRVAVNLRGESTDEIHRGDALLTPGAWPDVDVIDVRRVTGEQFTQAPSEVVVHVGTAALEAAFRPFGQDHARLTLRRSLPLVIGDRLVLRRPGDRAVYAGVQILDVDPPELTRRGDGHRRAASLAATPDGGDVLAEVARRGAVRHGDLLTMGFDVSDTPPTGVVALRDWWIHVPRLGRWRDTLLAAVQRQAEADPLAAGLSRGAALGILDLPDGSLLGLVVAAAKLEQSDGLLRLPGTTVDLGAAEPAVARLETRLRARPFDAPEADELRDLGLGPKELAAAERAGRLLRLEAGVILLPDAPAVALARLRGLDQPFTTSQARKALDTTRRVAIPLLEHLDSQGKTRRLDGGHRKVR</sequence>
<dbReference type="NCBIfam" id="TIGR00475">
    <property type="entry name" value="selB"/>
    <property type="match status" value="1"/>
</dbReference>
<evidence type="ECO:0000256" key="2">
    <source>
        <dbReference type="ARBA" id="ARBA00022490"/>
    </source>
</evidence>
<dbReference type="InterPro" id="IPR000795">
    <property type="entry name" value="T_Tr_GTP-bd_dom"/>
</dbReference>
<dbReference type="PROSITE" id="PS51722">
    <property type="entry name" value="G_TR_2"/>
    <property type="match status" value="1"/>
</dbReference>
<organism evidence="7 8">
    <name type="scientific">Corynebacterium suedekumii</name>
    <dbReference type="NCBI Taxonomy" id="3049801"/>
    <lineage>
        <taxon>Bacteria</taxon>
        <taxon>Bacillati</taxon>
        <taxon>Actinomycetota</taxon>
        <taxon>Actinomycetes</taxon>
        <taxon>Mycobacteriales</taxon>
        <taxon>Corynebacteriaceae</taxon>
        <taxon>Corynebacterium</taxon>
    </lineage>
</organism>
<name>A0ABY8VK66_9CORY</name>
<feature type="domain" description="Tr-type G" evidence="6">
    <location>
        <begin position="1"/>
        <end position="173"/>
    </location>
</feature>
<keyword evidence="5" id="KW-0342">GTP-binding</keyword>
<evidence type="ECO:0000256" key="3">
    <source>
        <dbReference type="ARBA" id="ARBA00022741"/>
    </source>
</evidence>
<proteinExistence type="predicted"/>
<evidence type="ECO:0000256" key="4">
    <source>
        <dbReference type="ARBA" id="ARBA00022917"/>
    </source>
</evidence>
<protein>
    <submittedName>
        <fullName evidence="7">Selenocysteine-specific translation elongation factor</fullName>
    </submittedName>
</protein>
<dbReference type="Pfam" id="PF00009">
    <property type="entry name" value="GTP_EFTU"/>
    <property type="match status" value="1"/>
</dbReference>
<accession>A0ABY8VK66</accession>
<dbReference type="Gene3D" id="2.40.30.10">
    <property type="entry name" value="Translation factors"/>
    <property type="match status" value="1"/>
</dbReference>
<keyword evidence="8" id="KW-1185">Reference proteome</keyword>
<dbReference type="PANTHER" id="PTHR42854:SF3">
    <property type="entry name" value="EUKARYOTIC TRANSLATION INITIATION FACTOR 2 SUBUNIT 3-RELATED"/>
    <property type="match status" value="1"/>
</dbReference>
<keyword evidence="2" id="KW-0963">Cytoplasm</keyword>
<dbReference type="Gene3D" id="1.10.10.10">
    <property type="entry name" value="Winged helix-like DNA-binding domain superfamily/Winged helix DNA-binding domain"/>
    <property type="match status" value="1"/>
</dbReference>
<dbReference type="InterPro" id="IPR004535">
    <property type="entry name" value="Transl_elong_SelB"/>
</dbReference>
<comment type="subcellular location">
    <subcellularLocation>
        <location evidence="1">Cytoplasm</location>
    </subcellularLocation>
</comment>
<dbReference type="SUPFAM" id="SSF50447">
    <property type="entry name" value="Translation proteins"/>
    <property type="match status" value="1"/>
</dbReference>
<dbReference type="EMBL" id="CP126970">
    <property type="protein sequence ID" value="WIM69381.1"/>
    <property type="molecule type" value="Genomic_DNA"/>
</dbReference>
<dbReference type="InterPro" id="IPR009000">
    <property type="entry name" value="Transl_B-barrel_sf"/>
</dbReference>
<dbReference type="PANTHER" id="PTHR42854">
    <property type="entry name" value="EUKARYOTIC TRANSLATION INITIATION FACTOR 2 SUBUNIT 3 FAMILY MEMBER"/>
    <property type="match status" value="1"/>
</dbReference>
<keyword evidence="4" id="KW-0648">Protein biosynthesis</keyword>
<reference evidence="7 8" key="1">
    <citation type="submission" date="2023-05" db="EMBL/GenBank/DDBJ databases">
        <title>Corynebacterium suedekumii sp. nov. and Corynebacterium breve sp. nov. isolated from raw cow's milk.</title>
        <authorList>
            <person name="Baer M.K."/>
            <person name="Mehl L."/>
            <person name="Hellmuth R."/>
            <person name="Marke G."/>
            <person name="Lipski A."/>
        </authorList>
    </citation>
    <scope>NUCLEOTIDE SEQUENCE [LARGE SCALE GENOMIC DNA]</scope>
    <source>
        <strain evidence="7 8">LM112</strain>
    </source>
</reference>
<dbReference type="InterPro" id="IPR015191">
    <property type="entry name" value="SelB_WHD4"/>
</dbReference>
<dbReference type="InterPro" id="IPR036388">
    <property type="entry name" value="WH-like_DNA-bd_sf"/>
</dbReference>
<gene>
    <name evidence="7" type="primary">selB</name>
    <name evidence="7" type="ORF">QP029_08950</name>
</gene>
<dbReference type="SUPFAM" id="SSF46785">
    <property type="entry name" value="Winged helix' DNA-binding domain"/>
    <property type="match status" value="1"/>
</dbReference>
<keyword evidence="7" id="KW-0251">Elongation factor</keyword>
<dbReference type="SUPFAM" id="SSF52540">
    <property type="entry name" value="P-loop containing nucleoside triphosphate hydrolases"/>
    <property type="match status" value="1"/>
</dbReference>
<evidence type="ECO:0000256" key="5">
    <source>
        <dbReference type="ARBA" id="ARBA00023134"/>
    </source>
</evidence>
<dbReference type="CDD" id="cd04171">
    <property type="entry name" value="SelB"/>
    <property type="match status" value="1"/>
</dbReference>
<dbReference type="Pfam" id="PF09107">
    <property type="entry name" value="WHD_3rd_SelB"/>
    <property type="match status" value="1"/>
</dbReference>
<keyword evidence="3" id="KW-0547">Nucleotide-binding</keyword>